<protein>
    <recommendedName>
        <fullName evidence="2">PPM-type phosphatase domain-containing protein</fullName>
    </recommendedName>
</protein>
<dbReference type="EMBL" id="LBTH01000018">
    <property type="protein sequence ID" value="KKQ35681.1"/>
    <property type="molecule type" value="Genomic_DNA"/>
</dbReference>
<dbReference type="InterPro" id="IPR036457">
    <property type="entry name" value="PPM-type-like_dom_sf"/>
</dbReference>
<dbReference type="SUPFAM" id="SSF81606">
    <property type="entry name" value="PP2C-like"/>
    <property type="match status" value="1"/>
</dbReference>
<name>A0A0G0K4X8_9BACT</name>
<evidence type="ECO:0000313" key="3">
    <source>
        <dbReference type="EMBL" id="KKQ35681.1"/>
    </source>
</evidence>
<accession>A0A0G0K4X8</accession>
<sequence length="199" mass="22203">MNIQAYSQGKKPNRNEDSWKNNRNTIVVADGATDKSGKLYGGKTGGEIISKLLVDKCIENDLTGIDLVESLTQTVAELYKKTNPTALIDPHYLFSSTLVYVRVTGSKLLITQIGDTSFRINGKKAFHNSTLLDKLTSNARVDYIKSTNDVDGGRDFIMPILKEQTKYQNNPDHILGYGCIEEQKFPPNLSNNLSFLQVR</sequence>
<dbReference type="Proteomes" id="UP000034852">
    <property type="component" value="Unassembled WGS sequence"/>
</dbReference>
<feature type="region of interest" description="Disordered" evidence="1">
    <location>
        <begin position="1"/>
        <end position="22"/>
    </location>
</feature>
<comment type="caution">
    <text evidence="3">The sequence shown here is derived from an EMBL/GenBank/DDBJ whole genome shotgun (WGS) entry which is preliminary data.</text>
</comment>
<feature type="domain" description="PPM-type phosphatase" evidence="2">
    <location>
        <begin position="15"/>
        <end position="127"/>
    </location>
</feature>
<proteinExistence type="predicted"/>
<dbReference type="InterPro" id="IPR001932">
    <property type="entry name" value="PPM-type_phosphatase-like_dom"/>
</dbReference>
<dbReference type="Gene3D" id="3.60.40.10">
    <property type="entry name" value="PPM-type phosphatase domain"/>
    <property type="match status" value="1"/>
</dbReference>
<evidence type="ECO:0000256" key="1">
    <source>
        <dbReference type="SAM" id="MobiDB-lite"/>
    </source>
</evidence>
<evidence type="ECO:0000313" key="4">
    <source>
        <dbReference type="Proteomes" id="UP000034852"/>
    </source>
</evidence>
<gene>
    <name evidence="3" type="ORF">US52_C0018G0009</name>
</gene>
<organism evidence="3 4">
    <name type="scientific">candidate division WS6 bacterium GW2011_GWA2_37_6</name>
    <dbReference type="NCBI Taxonomy" id="1619087"/>
    <lineage>
        <taxon>Bacteria</taxon>
        <taxon>Candidatus Dojkabacteria</taxon>
    </lineage>
</organism>
<dbReference type="AlphaFoldDB" id="A0A0G0K4X8"/>
<dbReference type="Pfam" id="PF13672">
    <property type="entry name" value="PP2C_2"/>
    <property type="match status" value="1"/>
</dbReference>
<evidence type="ECO:0000259" key="2">
    <source>
        <dbReference type="Pfam" id="PF13672"/>
    </source>
</evidence>
<reference evidence="3" key="1">
    <citation type="journal article" date="2015" name="Nature">
        <title>rRNA introns, odd ribosomes, and small enigmatic genomes across a large radiation of phyla.</title>
        <authorList>
            <person name="Brown C.T."/>
            <person name="Hug L.A."/>
            <person name="Thomas B.C."/>
            <person name="Sharon I."/>
            <person name="Castelle C.J."/>
            <person name="Singh A."/>
            <person name="Wilkins M.J."/>
            <person name="Williams K.H."/>
            <person name="Banfield J.F."/>
        </authorList>
    </citation>
    <scope>NUCLEOTIDE SEQUENCE [LARGE SCALE GENOMIC DNA]</scope>
</reference>